<reference evidence="2" key="2">
    <citation type="submission" date="2020-05" db="UniProtKB">
        <authorList>
            <consortium name="EnsemblMetazoa"/>
        </authorList>
    </citation>
    <scope>IDENTIFICATION</scope>
    <source>
        <strain evidence="2">CM1001059</strain>
    </source>
</reference>
<keyword evidence="3" id="KW-1185">Reference proteome</keyword>
<dbReference type="STRING" id="34690.A0A182U9L6"/>
<dbReference type="EnsemblMetazoa" id="AMEC016445-RA">
    <property type="protein sequence ID" value="AMEC016445-PA"/>
    <property type="gene ID" value="AMEC016445"/>
</dbReference>
<dbReference type="AlphaFoldDB" id="A0A182U9L6"/>
<organism evidence="2 3">
    <name type="scientific">Anopheles melas</name>
    <dbReference type="NCBI Taxonomy" id="34690"/>
    <lineage>
        <taxon>Eukaryota</taxon>
        <taxon>Metazoa</taxon>
        <taxon>Ecdysozoa</taxon>
        <taxon>Arthropoda</taxon>
        <taxon>Hexapoda</taxon>
        <taxon>Insecta</taxon>
        <taxon>Pterygota</taxon>
        <taxon>Neoptera</taxon>
        <taxon>Endopterygota</taxon>
        <taxon>Diptera</taxon>
        <taxon>Nematocera</taxon>
        <taxon>Culicoidea</taxon>
        <taxon>Culicidae</taxon>
        <taxon>Anophelinae</taxon>
        <taxon>Anopheles</taxon>
    </lineage>
</organism>
<dbReference type="Pfam" id="PF16757">
    <property type="entry name" value="Fucosidase_C"/>
    <property type="match status" value="1"/>
</dbReference>
<evidence type="ECO:0000259" key="1">
    <source>
        <dbReference type="Pfam" id="PF16757"/>
    </source>
</evidence>
<name>A0A182U9L6_9DIPT</name>
<sequence>MLPTSSWLEVNGPGIYKSQPWEYQNDTLTGSVWYTTTKGSSNRRSNFRTIFATVLDYPYKTNSVRLGAFSNQVTNIAQITMLGYNTALKWKPTEDGIMVEFPPKNEIDRLELKHAWTLKITLTAQWPLNVLTEGFNLV</sequence>
<protein>
    <recommendedName>
        <fullName evidence="1">Alpha-L-fucosidase C-terminal domain-containing protein</fullName>
    </recommendedName>
</protein>
<reference evidence="3" key="1">
    <citation type="submission" date="2014-01" db="EMBL/GenBank/DDBJ databases">
        <title>The Genome Sequence of Anopheles melas CM1001059_A (V2).</title>
        <authorList>
            <consortium name="The Broad Institute Genomics Platform"/>
            <person name="Neafsey D.E."/>
            <person name="Besansky N."/>
            <person name="Howell P."/>
            <person name="Walton C."/>
            <person name="Young S.K."/>
            <person name="Zeng Q."/>
            <person name="Gargeya S."/>
            <person name="Fitzgerald M."/>
            <person name="Haas B."/>
            <person name="Abouelleil A."/>
            <person name="Allen A.W."/>
            <person name="Alvarado L."/>
            <person name="Arachchi H.M."/>
            <person name="Berlin A.M."/>
            <person name="Chapman S.B."/>
            <person name="Gainer-Dewar J."/>
            <person name="Goldberg J."/>
            <person name="Griggs A."/>
            <person name="Gujja S."/>
            <person name="Hansen M."/>
            <person name="Howarth C."/>
            <person name="Imamovic A."/>
            <person name="Ireland A."/>
            <person name="Larimer J."/>
            <person name="McCowan C."/>
            <person name="Murphy C."/>
            <person name="Pearson M."/>
            <person name="Poon T.W."/>
            <person name="Priest M."/>
            <person name="Roberts A."/>
            <person name="Saif S."/>
            <person name="Shea T."/>
            <person name="Sisk P."/>
            <person name="Sykes S."/>
            <person name="Wortman J."/>
            <person name="Nusbaum C."/>
            <person name="Birren B."/>
        </authorList>
    </citation>
    <scope>NUCLEOTIDE SEQUENCE [LARGE SCALE GENOMIC DNA]</scope>
    <source>
        <strain evidence="3">CM1001059</strain>
    </source>
</reference>
<proteinExistence type="predicted"/>
<dbReference type="InterPro" id="IPR013780">
    <property type="entry name" value="Glyco_hydro_b"/>
</dbReference>
<evidence type="ECO:0000313" key="3">
    <source>
        <dbReference type="Proteomes" id="UP000075902"/>
    </source>
</evidence>
<dbReference type="Gene3D" id="2.60.40.1180">
    <property type="entry name" value="Golgi alpha-mannosidase II"/>
    <property type="match status" value="1"/>
</dbReference>
<accession>A0A182U9L6</accession>
<dbReference type="VEuPathDB" id="VectorBase:AMEC016445"/>
<evidence type="ECO:0000313" key="2">
    <source>
        <dbReference type="EnsemblMetazoa" id="AMEC016445-PA"/>
    </source>
</evidence>
<dbReference type="Proteomes" id="UP000075902">
    <property type="component" value="Unassembled WGS sequence"/>
</dbReference>
<dbReference type="InterPro" id="IPR031919">
    <property type="entry name" value="Fucosidase_C"/>
</dbReference>
<feature type="domain" description="Alpha-L-fucosidase C-terminal" evidence="1">
    <location>
        <begin position="24"/>
        <end position="121"/>
    </location>
</feature>